<sequence>MPANGLSQSTCLMAFPNGAVAQRAELSMGHTLAPGAETKCMSSASATTRGCDIGPGSYWGTGDKINSHEGGNIHGVCPPSSPIVLFAAERYMGDLDRAYIPGHMVAVGEEPDVAVAQSDAGVQPGTSAILRAAHGALVIVFCLQCGSKSCPTEPGDSSEKHLPRTAQSIKCHLDLHPIYAV</sequence>
<reference evidence="1 2" key="1">
    <citation type="submission" date="2017-11" db="EMBL/GenBank/DDBJ databases">
        <title>De novo assembly and phasing of dikaryotic genomes from two isolates of Puccinia coronata f. sp. avenae, the causal agent of oat crown rust.</title>
        <authorList>
            <person name="Miller M.E."/>
            <person name="Zhang Y."/>
            <person name="Omidvar V."/>
            <person name="Sperschneider J."/>
            <person name="Schwessinger B."/>
            <person name="Raley C."/>
            <person name="Palmer J.M."/>
            <person name="Garnica D."/>
            <person name="Upadhyaya N."/>
            <person name="Rathjen J."/>
            <person name="Taylor J.M."/>
            <person name="Park R.F."/>
            <person name="Dodds P.N."/>
            <person name="Hirsch C.D."/>
            <person name="Kianian S.F."/>
            <person name="Figueroa M."/>
        </authorList>
    </citation>
    <scope>NUCLEOTIDE SEQUENCE [LARGE SCALE GENOMIC DNA]</scope>
    <source>
        <strain evidence="1">12NC29</strain>
    </source>
</reference>
<gene>
    <name evidence="1" type="ORF">PCANC_06257</name>
</gene>
<evidence type="ECO:0000313" key="1">
    <source>
        <dbReference type="EMBL" id="PLW44472.1"/>
    </source>
</evidence>
<keyword evidence="2" id="KW-1185">Reference proteome</keyword>
<evidence type="ECO:0000313" key="2">
    <source>
        <dbReference type="Proteomes" id="UP000235388"/>
    </source>
</evidence>
<protein>
    <submittedName>
        <fullName evidence="1">Uncharacterized protein</fullName>
    </submittedName>
</protein>
<dbReference type="EMBL" id="PGCJ01000137">
    <property type="protein sequence ID" value="PLW44472.1"/>
    <property type="molecule type" value="Genomic_DNA"/>
</dbReference>
<name>A0A2N5V384_9BASI</name>
<comment type="caution">
    <text evidence="1">The sequence shown here is derived from an EMBL/GenBank/DDBJ whole genome shotgun (WGS) entry which is preliminary data.</text>
</comment>
<proteinExistence type="predicted"/>
<organism evidence="1 2">
    <name type="scientific">Puccinia coronata f. sp. avenae</name>
    <dbReference type="NCBI Taxonomy" id="200324"/>
    <lineage>
        <taxon>Eukaryota</taxon>
        <taxon>Fungi</taxon>
        <taxon>Dikarya</taxon>
        <taxon>Basidiomycota</taxon>
        <taxon>Pucciniomycotina</taxon>
        <taxon>Pucciniomycetes</taxon>
        <taxon>Pucciniales</taxon>
        <taxon>Pucciniaceae</taxon>
        <taxon>Puccinia</taxon>
    </lineage>
</organism>
<dbReference type="Proteomes" id="UP000235388">
    <property type="component" value="Unassembled WGS sequence"/>
</dbReference>
<dbReference type="AlphaFoldDB" id="A0A2N5V384"/>
<accession>A0A2N5V384</accession>